<proteinExistence type="predicted"/>
<dbReference type="AlphaFoldDB" id="A0A9P7RAS1"/>
<evidence type="ECO:0000313" key="1">
    <source>
        <dbReference type="EMBL" id="KAG7051539.1"/>
    </source>
</evidence>
<dbReference type="EMBL" id="JAESDN010000004">
    <property type="protein sequence ID" value="KAG7051539.1"/>
    <property type="molecule type" value="Genomic_DNA"/>
</dbReference>
<name>A0A9P7RAS1_9PEZI</name>
<dbReference type="Proteomes" id="UP000699042">
    <property type="component" value="Unassembled WGS sequence"/>
</dbReference>
<sequence>MHLNWRYLPVAYFPRLLVTLIA</sequence>
<organism evidence="1 2">
    <name type="scientific">Colletotrichum scovillei</name>
    <dbReference type="NCBI Taxonomy" id="1209932"/>
    <lineage>
        <taxon>Eukaryota</taxon>
        <taxon>Fungi</taxon>
        <taxon>Dikarya</taxon>
        <taxon>Ascomycota</taxon>
        <taxon>Pezizomycotina</taxon>
        <taxon>Sordariomycetes</taxon>
        <taxon>Hypocreomycetidae</taxon>
        <taxon>Glomerellales</taxon>
        <taxon>Glomerellaceae</taxon>
        <taxon>Colletotrichum</taxon>
        <taxon>Colletotrichum acutatum species complex</taxon>
    </lineage>
</organism>
<accession>A0A9P7RAS1</accession>
<keyword evidence="2" id="KW-1185">Reference proteome</keyword>
<gene>
    <name evidence="1" type="ORF">JMJ77_002158</name>
</gene>
<evidence type="ECO:0000313" key="2">
    <source>
        <dbReference type="Proteomes" id="UP000699042"/>
    </source>
</evidence>
<protein>
    <submittedName>
        <fullName evidence="1">Uncharacterized protein</fullName>
    </submittedName>
</protein>
<reference evidence="1" key="1">
    <citation type="submission" date="2021-05" db="EMBL/GenBank/DDBJ databases">
        <title>Comparative genomics of three Colletotrichum scovillei strains and genetic complementation revealed genes involved fungal growth and virulence on chili pepper.</title>
        <authorList>
            <person name="Hsieh D.-K."/>
            <person name="Chuang S.-C."/>
            <person name="Chen C.-Y."/>
            <person name="Chao Y.-T."/>
            <person name="Lu M.-Y.J."/>
            <person name="Lee M.-H."/>
            <person name="Shih M.-C."/>
        </authorList>
    </citation>
    <scope>NUCLEOTIDE SEQUENCE</scope>
    <source>
        <strain evidence="1">Coll-153</strain>
    </source>
</reference>
<comment type="caution">
    <text evidence="1">The sequence shown here is derived from an EMBL/GenBank/DDBJ whole genome shotgun (WGS) entry which is preliminary data.</text>
</comment>